<name>A0ABQ4QSG6_9HYPH</name>
<comment type="caution">
    <text evidence="6">The sequence shown here is derived from an EMBL/GenBank/DDBJ whole genome shotgun (WGS) entry which is preliminary data.</text>
</comment>
<dbReference type="PANTHER" id="PTHR44591:SF3">
    <property type="entry name" value="RESPONSE REGULATORY DOMAIN-CONTAINING PROTEIN"/>
    <property type="match status" value="1"/>
</dbReference>
<reference evidence="6" key="2">
    <citation type="submission" date="2021-08" db="EMBL/GenBank/DDBJ databases">
        <authorList>
            <person name="Tani A."/>
            <person name="Ola A."/>
            <person name="Ogura Y."/>
            <person name="Katsura K."/>
            <person name="Hayashi T."/>
        </authorList>
    </citation>
    <scope>NUCLEOTIDE SEQUENCE</scope>
    <source>
        <strain evidence="6">KCTC 52305</strain>
    </source>
</reference>
<dbReference type="PANTHER" id="PTHR44591">
    <property type="entry name" value="STRESS RESPONSE REGULATOR PROTEIN 1"/>
    <property type="match status" value="1"/>
</dbReference>
<reference evidence="6" key="1">
    <citation type="journal article" date="2021" name="Front. Microbiol.">
        <title>Comprehensive Comparative Genomics and Phenotyping of Methylobacterium Species.</title>
        <authorList>
            <person name="Alessa O."/>
            <person name="Ogura Y."/>
            <person name="Fujitani Y."/>
            <person name="Takami H."/>
            <person name="Hayashi T."/>
            <person name="Sahin N."/>
            <person name="Tani A."/>
        </authorList>
    </citation>
    <scope>NUCLEOTIDE SEQUENCE</scope>
    <source>
        <strain evidence="6">KCTC 52305</strain>
    </source>
</reference>
<evidence type="ECO:0000256" key="4">
    <source>
        <dbReference type="PROSITE-ProRule" id="PRU00169"/>
    </source>
</evidence>
<feature type="modified residue" description="4-aspartylphosphate" evidence="4">
    <location>
        <position position="57"/>
    </location>
</feature>
<evidence type="ECO:0000313" key="6">
    <source>
        <dbReference type="EMBL" id="GJD47542.1"/>
    </source>
</evidence>
<dbReference type="PROSITE" id="PS50110">
    <property type="entry name" value="RESPONSE_REGULATORY"/>
    <property type="match status" value="2"/>
</dbReference>
<dbReference type="InterPro" id="IPR050595">
    <property type="entry name" value="Bact_response_regulator"/>
</dbReference>
<keyword evidence="1 4" id="KW-0597">Phosphoprotein</keyword>
<accession>A0ABQ4QSG6</accession>
<dbReference type="InterPro" id="IPR011006">
    <property type="entry name" value="CheY-like_superfamily"/>
</dbReference>
<feature type="modified residue" description="4-aspartylphosphate" evidence="4">
    <location>
        <position position="180"/>
    </location>
</feature>
<evidence type="ECO:0000259" key="5">
    <source>
        <dbReference type="PROSITE" id="PS50110"/>
    </source>
</evidence>
<dbReference type="RefSeq" id="WP_128561874.1">
    <property type="nucleotide sequence ID" value="NZ_BPQH01000001.1"/>
</dbReference>
<sequence length="276" mass="30582">MSSPLTVLIADADDEMRRLLADAIRAEAPDATVREATNGVDLQRALERDRVDLVFVDVVLPQTDGAAIARWRAEAGRHSMVILVSDLLSPRWPSIATHLGAYDVLLKPVGGRQVRNAVEACRVIRRTLSLLVVDPNRATRAVIRRLLDQSHFSFEVVESEGGRRAVNLARRRLFDIAIIDMALPDYPALEVACQIQDRQSATKLIMMGVDLDAETSRFDTFGIAGLLRKPFHFVDIDRTVHAAFGLWRPYLINALQAEQARAVQRPPGAAQRGAAH</sequence>
<gene>
    <name evidence="6" type="primary">rssB_2</name>
    <name evidence="6" type="ORF">OPKNFCMD_0250</name>
</gene>
<dbReference type="SUPFAM" id="SSF52172">
    <property type="entry name" value="CheY-like"/>
    <property type="match status" value="2"/>
</dbReference>
<keyword evidence="3" id="KW-0804">Transcription</keyword>
<dbReference type="SMART" id="SM00448">
    <property type="entry name" value="REC"/>
    <property type="match status" value="2"/>
</dbReference>
<proteinExistence type="predicted"/>
<dbReference type="Proteomes" id="UP001055167">
    <property type="component" value="Unassembled WGS sequence"/>
</dbReference>
<keyword evidence="7" id="KW-1185">Reference proteome</keyword>
<organism evidence="6 7">
    <name type="scientific">Methylobacterium crusticola</name>
    <dbReference type="NCBI Taxonomy" id="1697972"/>
    <lineage>
        <taxon>Bacteria</taxon>
        <taxon>Pseudomonadati</taxon>
        <taxon>Pseudomonadota</taxon>
        <taxon>Alphaproteobacteria</taxon>
        <taxon>Hyphomicrobiales</taxon>
        <taxon>Methylobacteriaceae</taxon>
        <taxon>Methylobacterium</taxon>
    </lineage>
</organism>
<dbReference type="EMBL" id="BPQH01000001">
    <property type="protein sequence ID" value="GJD47542.1"/>
    <property type="molecule type" value="Genomic_DNA"/>
</dbReference>
<dbReference type="Pfam" id="PF00072">
    <property type="entry name" value="Response_reg"/>
    <property type="match status" value="2"/>
</dbReference>
<feature type="domain" description="Response regulatory" evidence="5">
    <location>
        <begin position="129"/>
        <end position="244"/>
    </location>
</feature>
<evidence type="ECO:0000256" key="2">
    <source>
        <dbReference type="ARBA" id="ARBA00023015"/>
    </source>
</evidence>
<evidence type="ECO:0000256" key="3">
    <source>
        <dbReference type="ARBA" id="ARBA00023163"/>
    </source>
</evidence>
<keyword evidence="2" id="KW-0805">Transcription regulation</keyword>
<feature type="domain" description="Response regulatory" evidence="5">
    <location>
        <begin position="6"/>
        <end position="122"/>
    </location>
</feature>
<protein>
    <submittedName>
        <fullName evidence="6">Regulator of RpoS</fullName>
    </submittedName>
</protein>
<dbReference type="Gene3D" id="3.40.50.2300">
    <property type="match status" value="2"/>
</dbReference>
<evidence type="ECO:0000256" key="1">
    <source>
        <dbReference type="ARBA" id="ARBA00022553"/>
    </source>
</evidence>
<dbReference type="InterPro" id="IPR001789">
    <property type="entry name" value="Sig_transdc_resp-reg_receiver"/>
</dbReference>
<dbReference type="CDD" id="cd00156">
    <property type="entry name" value="REC"/>
    <property type="match status" value="1"/>
</dbReference>
<evidence type="ECO:0000313" key="7">
    <source>
        <dbReference type="Proteomes" id="UP001055167"/>
    </source>
</evidence>